<feature type="region of interest" description="Disordered" evidence="7">
    <location>
        <begin position="284"/>
        <end position="318"/>
    </location>
</feature>
<dbReference type="GO" id="GO:0005125">
    <property type="term" value="F:cytokine activity"/>
    <property type="evidence" value="ECO:0007669"/>
    <property type="project" value="UniProtKB-KW"/>
</dbReference>
<protein>
    <submittedName>
        <fullName evidence="10">Tumor necrosis factor</fullName>
    </submittedName>
</protein>
<dbReference type="AlphaFoldDB" id="A0A4P8WHW8"/>
<dbReference type="InterPro" id="IPR051748">
    <property type="entry name" value="TNF_Ligand_Superfamily"/>
</dbReference>
<dbReference type="Pfam" id="PF00229">
    <property type="entry name" value="TNF"/>
    <property type="match status" value="1"/>
</dbReference>
<evidence type="ECO:0000256" key="4">
    <source>
        <dbReference type="ARBA" id="ARBA00022525"/>
    </source>
</evidence>
<dbReference type="GO" id="GO:0016020">
    <property type="term" value="C:membrane"/>
    <property type="evidence" value="ECO:0007669"/>
    <property type="project" value="InterPro"/>
</dbReference>
<feature type="compositionally biased region" description="Basic residues" evidence="7">
    <location>
        <begin position="297"/>
        <end position="316"/>
    </location>
</feature>
<feature type="transmembrane region" description="Helical" evidence="8">
    <location>
        <begin position="21"/>
        <end position="44"/>
    </location>
</feature>
<keyword evidence="5" id="KW-1015">Disulfide bond</keyword>
<dbReference type="PANTHER" id="PTHR15151">
    <property type="entry name" value="PROTEIN EIGER"/>
    <property type="match status" value="1"/>
</dbReference>
<organism evidence="10">
    <name type="scientific">Macrobrachium nipponense</name>
    <name type="common">Oriental river shrimp</name>
    <name type="synonym">Palaemon nipponensis</name>
    <dbReference type="NCBI Taxonomy" id="159736"/>
    <lineage>
        <taxon>Eukaryota</taxon>
        <taxon>Metazoa</taxon>
        <taxon>Ecdysozoa</taxon>
        <taxon>Arthropoda</taxon>
        <taxon>Crustacea</taxon>
        <taxon>Multicrustacea</taxon>
        <taxon>Malacostraca</taxon>
        <taxon>Eumalacostraca</taxon>
        <taxon>Eucarida</taxon>
        <taxon>Decapoda</taxon>
        <taxon>Pleocyemata</taxon>
        <taxon>Caridea</taxon>
        <taxon>Palaemonoidea</taxon>
        <taxon>Palaemonidae</taxon>
        <taxon>Macrobrachium</taxon>
    </lineage>
</organism>
<evidence type="ECO:0000256" key="5">
    <source>
        <dbReference type="ARBA" id="ARBA00023157"/>
    </source>
</evidence>
<comment type="subcellular location">
    <subcellularLocation>
        <location evidence="1">Secreted</location>
    </subcellularLocation>
</comment>
<dbReference type="GO" id="GO:0005164">
    <property type="term" value="F:tumor necrosis factor receptor binding"/>
    <property type="evidence" value="ECO:0007669"/>
    <property type="project" value="InterPro"/>
</dbReference>
<dbReference type="InterPro" id="IPR008983">
    <property type="entry name" value="Tumour_necrosis_fac-like_dom"/>
</dbReference>
<keyword evidence="8" id="KW-1133">Transmembrane helix</keyword>
<feature type="region of interest" description="Disordered" evidence="7">
    <location>
        <begin position="173"/>
        <end position="205"/>
    </location>
</feature>
<evidence type="ECO:0000256" key="3">
    <source>
        <dbReference type="ARBA" id="ARBA00022514"/>
    </source>
</evidence>
<comment type="similarity">
    <text evidence="2">Belongs to the tumor necrosis factor family.</text>
</comment>
<evidence type="ECO:0000256" key="2">
    <source>
        <dbReference type="ARBA" id="ARBA00008670"/>
    </source>
</evidence>
<gene>
    <name evidence="10" type="primary">TNF</name>
</gene>
<sequence>MEKTPMYAVVTPSGPQKKTRRVIWVALAVSLLGLVIVGVTGYVLKRQGDRVNALEDTVLQMQLHMEQLLQFTHEYLEYEEEDDLDNPQGVYEELTVRGVVRKKRQAPADDSDKNAGVPIYEEAYGVNLNNRFNSEGLRLYESFGDSPTSDQLNLETTESPIKPYHRVSNLWVPKKRRQRYPPASGPELSPRAQVKAAAEDDSSDYENYDAENIALPRQVGGGGGGGRRRAPVLQRSIRVKATARNDGFPSTAGLNSVVPQTSEAIVVPQTPTVVRQGPQSSYKAADALVNPYAGKDVRKKRPRKKSSRRGDRRRGARSTITLGHFVAAPANRTAHHVSGSDIHDEWTPAAWMDNLGLNRKYTLRRGLVTVKESGLYYLYAQVLYEQGRFGTGFQVMVDGIPVMECTMAPSQPSHSCHTSGTTYLQRNAAVSIRDRESHMTAVRREENSFFGLIKLMDAPESAEKLLLG</sequence>
<dbReference type="InterPro" id="IPR006052">
    <property type="entry name" value="TNF_dom"/>
</dbReference>
<keyword evidence="8" id="KW-0472">Membrane</keyword>
<dbReference type="PROSITE" id="PS00251">
    <property type="entry name" value="THD_1"/>
    <property type="match status" value="1"/>
</dbReference>
<keyword evidence="3" id="KW-0202">Cytokine</keyword>
<dbReference type="EMBL" id="MK069500">
    <property type="protein sequence ID" value="QCS40507.1"/>
    <property type="molecule type" value="mRNA"/>
</dbReference>
<evidence type="ECO:0000256" key="8">
    <source>
        <dbReference type="SAM" id="Phobius"/>
    </source>
</evidence>
<keyword evidence="8" id="KW-0812">Transmembrane</keyword>
<dbReference type="SUPFAM" id="SSF49842">
    <property type="entry name" value="TNF-like"/>
    <property type="match status" value="1"/>
</dbReference>
<name>A0A4P8WHW8_MACNP</name>
<dbReference type="Gene3D" id="2.60.120.40">
    <property type="match status" value="1"/>
</dbReference>
<dbReference type="PROSITE" id="PS50049">
    <property type="entry name" value="THD_2"/>
    <property type="match status" value="1"/>
</dbReference>
<dbReference type="PANTHER" id="PTHR15151:SF24">
    <property type="entry name" value="A PROLIFERATION-INDUCING LIGAND-LIKE PROTEIN-RELATED"/>
    <property type="match status" value="1"/>
</dbReference>
<proteinExistence type="evidence at transcript level"/>
<keyword evidence="4" id="KW-0964">Secreted</keyword>
<dbReference type="GO" id="GO:0005615">
    <property type="term" value="C:extracellular space"/>
    <property type="evidence" value="ECO:0007669"/>
    <property type="project" value="UniProtKB-KW"/>
</dbReference>
<dbReference type="InterPro" id="IPR021184">
    <property type="entry name" value="TNF_CS"/>
</dbReference>
<dbReference type="GO" id="GO:0006955">
    <property type="term" value="P:immune response"/>
    <property type="evidence" value="ECO:0007669"/>
    <property type="project" value="InterPro"/>
</dbReference>
<evidence type="ECO:0000313" key="10">
    <source>
        <dbReference type="EMBL" id="QCS40507.1"/>
    </source>
</evidence>
<evidence type="ECO:0000256" key="6">
    <source>
        <dbReference type="ARBA" id="ARBA00023180"/>
    </source>
</evidence>
<feature type="domain" description="THD" evidence="9">
    <location>
        <begin position="321"/>
        <end position="455"/>
    </location>
</feature>
<accession>A0A4P8WHW8</accession>
<evidence type="ECO:0000259" key="9">
    <source>
        <dbReference type="PROSITE" id="PS50049"/>
    </source>
</evidence>
<evidence type="ECO:0000256" key="7">
    <source>
        <dbReference type="SAM" id="MobiDB-lite"/>
    </source>
</evidence>
<keyword evidence="6" id="KW-0325">Glycoprotein</keyword>
<evidence type="ECO:0000256" key="1">
    <source>
        <dbReference type="ARBA" id="ARBA00004613"/>
    </source>
</evidence>
<reference evidence="10" key="1">
    <citation type="submission" date="2018-10" db="EMBL/GenBank/DDBJ databases">
        <authorList>
            <person name="Liu F.S."/>
            <person name="Qin N."/>
        </authorList>
    </citation>
    <scope>NUCLEOTIDE SEQUENCE</scope>
</reference>